<dbReference type="CDD" id="cd01433">
    <property type="entry name" value="Ribosomal_L16_L10e"/>
    <property type="match status" value="1"/>
</dbReference>
<sequence length="135" mass="15772">MLAPKNIKYRIPHQSRLNGSASSGRFVSFGNYGIQSIQQVWFTSRQIETSRRILIRYVRRNGKLWIRIFPDKIVTRRPAETRIGSCKGRLNYWVAIICSGQMLFEFSGISKQVARQATRIVSSKLQFKVRFIKKF</sequence>
<name>A0A0F7R0T3_LEPCH</name>
<keyword evidence="6 7" id="KW-0934">Plastid</keyword>
<comment type="similarity">
    <text evidence="1 4 5">Belongs to the universal ribosomal protein uL16 family.</text>
</comment>
<dbReference type="InterPro" id="IPR016180">
    <property type="entry name" value="Ribosomal_uL16_dom"/>
</dbReference>
<comment type="subcellular location">
    <subcellularLocation>
        <location evidence="4 6">Plastid</location>
        <location evidence="4 6">Chloroplast</location>
    </subcellularLocation>
</comment>
<dbReference type="PANTHER" id="PTHR12220">
    <property type="entry name" value="50S/60S RIBOSOMAL PROTEIN L16"/>
    <property type="match status" value="1"/>
</dbReference>
<keyword evidence="6 7" id="KW-0150">Chloroplast</keyword>
<evidence type="ECO:0000256" key="6">
    <source>
        <dbReference type="RuleBase" id="RU004415"/>
    </source>
</evidence>
<dbReference type="PROSITE" id="PS00586">
    <property type="entry name" value="RIBOSOMAL_L16_1"/>
    <property type="match status" value="1"/>
</dbReference>
<dbReference type="GO" id="GO:0009507">
    <property type="term" value="C:chloroplast"/>
    <property type="evidence" value="ECO:0007669"/>
    <property type="project" value="UniProtKB-SubCell"/>
</dbReference>
<reference evidence="7" key="1">
    <citation type="submission" date="2014-10" db="EMBL/GenBank/DDBJ databases">
        <title>The plastid genome of Lepidodinium chlorophorum.</title>
        <authorList>
            <person name="Kamikawa R."/>
            <person name="Tanifuji G."/>
            <person name="Kawachi M."/>
            <person name="Miyashita M."/>
            <person name="Hashimoto T."/>
            <person name="Inagaki Y."/>
        </authorList>
    </citation>
    <scope>NUCLEOTIDE SEQUENCE</scope>
</reference>
<dbReference type="PRINTS" id="PR00060">
    <property type="entry name" value="RIBOSOMALL16"/>
</dbReference>
<dbReference type="Gene3D" id="3.90.1170.10">
    <property type="entry name" value="Ribosomal protein L10e/L16"/>
    <property type="match status" value="1"/>
</dbReference>
<dbReference type="GO" id="GO:0019843">
    <property type="term" value="F:rRNA binding"/>
    <property type="evidence" value="ECO:0007669"/>
    <property type="project" value="InterPro"/>
</dbReference>
<protein>
    <recommendedName>
        <fullName evidence="4">Large ribosomal subunit protein uL16c</fullName>
    </recommendedName>
</protein>
<dbReference type="RefSeq" id="YP_009139326.1">
    <property type="nucleotide sequence ID" value="NC_027093.1"/>
</dbReference>
<dbReference type="EMBL" id="LC008447">
    <property type="protein sequence ID" value="BAR72300.1"/>
    <property type="molecule type" value="Genomic_DNA"/>
</dbReference>
<organism evidence="7">
    <name type="scientific">Lepidodinium chlorophorum</name>
    <name type="common">Dinoflagellate</name>
    <name type="synonym">Gymnodinium chlorophorum</name>
    <dbReference type="NCBI Taxonomy" id="107758"/>
    <lineage>
        <taxon>Eukaryota</taxon>
        <taxon>Sar</taxon>
        <taxon>Alveolata</taxon>
        <taxon>Dinophyceae</taxon>
        <taxon>Gymnodiniales</taxon>
        <taxon>Gymnodiniaceae</taxon>
        <taxon>Lepidodinium</taxon>
    </lineage>
</organism>
<dbReference type="SUPFAM" id="SSF54686">
    <property type="entry name" value="Ribosomal protein L16p/L10e"/>
    <property type="match status" value="1"/>
</dbReference>
<dbReference type="InterPro" id="IPR020798">
    <property type="entry name" value="Ribosomal_uL16_CS"/>
</dbReference>
<dbReference type="InterPro" id="IPR000114">
    <property type="entry name" value="Ribosomal_uL16_bact-type"/>
</dbReference>
<dbReference type="PANTHER" id="PTHR12220:SF13">
    <property type="entry name" value="LARGE RIBOSOMAL SUBUNIT PROTEIN UL16M"/>
    <property type="match status" value="1"/>
</dbReference>
<geneLocation type="chloroplast" evidence="7"/>
<evidence type="ECO:0000256" key="1">
    <source>
        <dbReference type="ARBA" id="ARBA00008931"/>
    </source>
</evidence>
<dbReference type="GO" id="GO:0003735">
    <property type="term" value="F:structural constituent of ribosome"/>
    <property type="evidence" value="ECO:0007669"/>
    <property type="project" value="InterPro"/>
</dbReference>
<evidence type="ECO:0000256" key="3">
    <source>
        <dbReference type="ARBA" id="ARBA00023274"/>
    </source>
</evidence>
<keyword evidence="2 4" id="KW-0689">Ribosomal protein</keyword>
<evidence type="ECO:0000256" key="2">
    <source>
        <dbReference type="ARBA" id="ARBA00022980"/>
    </source>
</evidence>
<evidence type="ECO:0000256" key="4">
    <source>
        <dbReference type="HAMAP-Rule" id="MF_01342"/>
    </source>
</evidence>
<accession>A0A0F7R0T3</accession>
<proteinExistence type="inferred from homology"/>
<keyword evidence="3 4" id="KW-0687">Ribonucleoprotein</keyword>
<dbReference type="Pfam" id="PF00252">
    <property type="entry name" value="Ribosomal_L16"/>
    <property type="match status" value="1"/>
</dbReference>
<evidence type="ECO:0000256" key="5">
    <source>
        <dbReference type="RuleBase" id="RU004413"/>
    </source>
</evidence>
<dbReference type="InterPro" id="IPR036920">
    <property type="entry name" value="Ribosomal_uL16_sf"/>
</dbReference>
<dbReference type="GO" id="GO:0005762">
    <property type="term" value="C:mitochondrial large ribosomal subunit"/>
    <property type="evidence" value="ECO:0007669"/>
    <property type="project" value="TreeGrafter"/>
</dbReference>
<gene>
    <name evidence="4 7" type="primary">rpl16</name>
</gene>
<dbReference type="HAMAP" id="MF_01342">
    <property type="entry name" value="Ribosomal_uL16"/>
    <property type="match status" value="1"/>
</dbReference>
<dbReference type="InterPro" id="IPR047873">
    <property type="entry name" value="Ribosomal_uL16"/>
</dbReference>
<dbReference type="AlphaFoldDB" id="A0A0F7R0T3"/>
<dbReference type="NCBIfam" id="TIGR01164">
    <property type="entry name" value="rplP_bact"/>
    <property type="match status" value="1"/>
</dbReference>
<dbReference type="GeneID" id="24286249"/>
<evidence type="ECO:0000313" key="7">
    <source>
        <dbReference type="EMBL" id="BAR72300.1"/>
    </source>
</evidence>
<dbReference type="GO" id="GO:0032543">
    <property type="term" value="P:mitochondrial translation"/>
    <property type="evidence" value="ECO:0007669"/>
    <property type="project" value="TreeGrafter"/>
</dbReference>
<comment type="subunit">
    <text evidence="4 6">Part of the 50S ribosomal subunit.</text>
</comment>
<dbReference type="FunFam" id="3.90.1170.10:FF:000001">
    <property type="entry name" value="50S ribosomal protein L16"/>
    <property type="match status" value="1"/>
</dbReference>